<feature type="transmembrane region" description="Helical" evidence="1">
    <location>
        <begin position="20"/>
        <end position="39"/>
    </location>
</feature>
<dbReference type="EMBL" id="BARW01026990">
    <property type="protein sequence ID" value="GAJ11525.1"/>
    <property type="molecule type" value="Genomic_DNA"/>
</dbReference>
<name>X1VQI4_9ZZZZ</name>
<sequence>WALLSGLSKISDSTPFWLGLPYVFWGYVIFAVALVMVLHKAYHSKWVIEKVFFAAGLLAFAAFLFLTRMHERYLEQAVPFLLLAGVKHRVVLWIFVAVSIFHTLNLYHNWWVPKIDFLVSALSQPIAVSVLSLATLAAFFVLLIQYLRGTK</sequence>
<comment type="caution">
    <text evidence="2">The sequence shown here is derived from an EMBL/GenBank/DDBJ whole genome shotgun (WGS) entry which is preliminary data.</text>
</comment>
<evidence type="ECO:0008006" key="3">
    <source>
        <dbReference type="Google" id="ProtNLM"/>
    </source>
</evidence>
<protein>
    <recommendedName>
        <fullName evidence="3">Ferric oxidoreductase domain-containing protein</fullName>
    </recommendedName>
</protein>
<evidence type="ECO:0000256" key="1">
    <source>
        <dbReference type="SAM" id="Phobius"/>
    </source>
</evidence>
<proteinExistence type="predicted"/>
<keyword evidence="1" id="KW-0812">Transmembrane</keyword>
<keyword evidence="1" id="KW-0472">Membrane</keyword>
<evidence type="ECO:0000313" key="2">
    <source>
        <dbReference type="EMBL" id="GAJ11525.1"/>
    </source>
</evidence>
<feature type="transmembrane region" description="Helical" evidence="1">
    <location>
        <begin position="51"/>
        <end position="70"/>
    </location>
</feature>
<organism evidence="2">
    <name type="scientific">marine sediment metagenome</name>
    <dbReference type="NCBI Taxonomy" id="412755"/>
    <lineage>
        <taxon>unclassified sequences</taxon>
        <taxon>metagenomes</taxon>
        <taxon>ecological metagenomes</taxon>
    </lineage>
</organism>
<feature type="transmembrane region" description="Helical" evidence="1">
    <location>
        <begin position="128"/>
        <end position="147"/>
    </location>
</feature>
<accession>X1VQI4</accession>
<feature type="non-terminal residue" evidence="2">
    <location>
        <position position="1"/>
    </location>
</feature>
<gene>
    <name evidence="2" type="ORF">S12H4_43896</name>
</gene>
<dbReference type="AlphaFoldDB" id="X1VQI4"/>
<keyword evidence="1" id="KW-1133">Transmembrane helix</keyword>
<reference evidence="2" key="1">
    <citation type="journal article" date="2014" name="Front. Microbiol.">
        <title>High frequency of phylogenetically diverse reductive dehalogenase-homologous genes in deep subseafloor sedimentary metagenomes.</title>
        <authorList>
            <person name="Kawai M."/>
            <person name="Futagami T."/>
            <person name="Toyoda A."/>
            <person name="Takaki Y."/>
            <person name="Nishi S."/>
            <person name="Hori S."/>
            <person name="Arai W."/>
            <person name="Tsubouchi T."/>
            <person name="Morono Y."/>
            <person name="Uchiyama I."/>
            <person name="Ito T."/>
            <person name="Fujiyama A."/>
            <person name="Inagaki F."/>
            <person name="Takami H."/>
        </authorList>
    </citation>
    <scope>NUCLEOTIDE SEQUENCE</scope>
    <source>
        <strain evidence="2">Expedition CK06-06</strain>
    </source>
</reference>
<feature type="transmembrane region" description="Helical" evidence="1">
    <location>
        <begin position="90"/>
        <end position="107"/>
    </location>
</feature>